<keyword evidence="6 7" id="KW-0326">Glycosidase</keyword>
<evidence type="ECO:0000256" key="2">
    <source>
        <dbReference type="ARBA" id="ARBA00006285"/>
    </source>
</evidence>
<dbReference type="EMBL" id="PNEN01000391">
    <property type="protein sequence ID" value="PPJ59469.1"/>
    <property type="molecule type" value="Genomic_DNA"/>
</dbReference>
<evidence type="ECO:0000256" key="1">
    <source>
        <dbReference type="ARBA" id="ARBA00001231"/>
    </source>
</evidence>
<keyword evidence="5" id="KW-0325">Glycoprotein</keyword>
<organism evidence="12 13">
    <name type="scientific">Cercospora berteroae</name>
    <dbReference type="NCBI Taxonomy" id="357750"/>
    <lineage>
        <taxon>Eukaryota</taxon>
        <taxon>Fungi</taxon>
        <taxon>Dikarya</taxon>
        <taxon>Ascomycota</taxon>
        <taxon>Pezizomycotina</taxon>
        <taxon>Dothideomycetes</taxon>
        <taxon>Dothideomycetidae</taxon>
        <taxon>Mycosphaerellales</taxon>
        <taxon>Mycosphaerellaceae</taxon>
        <taxon>Cercospora</taxon>
    </lineage>
</organism>
<name>A0A2S6CIB0_9PEZI</name>
<dbReference type="SUPFAM" id="SSF55545">
    <property type="entry name" value="beta-N-acetylhexosaminidase-like domain"/>
    <property type="match status" value="1"/>
</dbReference>
<dbReference type="InterPro" id="IPR029019">
    <property type="entry name" value="HEX_eukaryotic_N"/>
</dbReference>
<dbReference type="CDD" id="cd06562">
    <property type="entry name" value="GH20_HexA_HexB-like"/>
    <property type="match status" value="1"/>
</dbReference>
<evidence type="ECO:0000256" key="7">
    <source>
        <dbReference type="PIRNR" id="PIRNR001093"/>
    </source>
</evidence>
<evidence type="ECO:0000256" key="3">
    <source>
        <dbReference type="ARBA" id="ARBA00022729"/>
    </source>
</evidence>
<protein>
    <recommendedName>
        <fullName evidence="7">Beta-hexosaminidase</fullName>
        <ecNumber evidence="7">3.2.1.52</ecNumber>
    </recommendedName>
</protein>
<dbReference type="Gene3D" id="3.20.20.80">
    <property type="entry name" value="Glycosidases"/>
    <property type="match status" value="1"/>
</dbReference>
<evidence type="ECO:0000256" key="6">
    <source>
        <dbReference type="ARBA" id="ARBA00023295"/>
    </source>
</evidence>
<reference evidence="13" key="1">
    <citation type="journal article" date="2017" name="bioRxiv">
        <title>Conservation of a gene cluster reveals novel cercosporin biosynthetic mechanisms and extends production to the genus Colletotrichum.</title>
        <authorList>
            <person name="de Jonge R."/>
            <person name="Ebert M.K."/>
            <person name="Huitt-Roehl C.R."/>
            <person name="Pal P."/>
            <person name="Suttle J.C."/>
            <person name="Spanner R.E."/>
            <person name="Neubauer J.D."/>
            <person name="Jurick W.M.II."/>
            <person name="Stott K.A."/>
            <person name="Secor G.A."/>
            <person name="Thomma B.P.H.J."/>
            <person name="Van de Peer Y."/>
            <person name="Townsend C.A."/>
            <person name="Bolton M.D."/>
        </authorList>
    </citation>
    <scope>NUCLEOTIDE SEQUENCE [LARGE SCALE GENOMIC DNA]</scope>
    <source>
        <strain evidence="13">CBS538.71</strain>
    </source>
</reference>
<dbReference type="PANTHER" id="PTHR22600:SF58">
    <property type="entry name" value="BETA-HEXOSAMINIDASE"/>
    <property type="match status" value="1"/>
</dbReference>
<dbReference type="GO" id="GO:0016020">
    <property type="term" value="C:membrane"/>
    <property type="evidence" value="ECO:0007669"/>
    <property type="project" value="TreeGrafter"/>
</dbReference>
<dbReference type="GO" id="GO:0016231">
    <property type="term" value="F:beta-N-acetylglucosaminidase activity"/>
    <property type="evidence" value="ECO:0007669"/>
    <property type="project" value="TreeGrafter"/>
</dbReference>
<comment type="caution">
    <text evidence="12">The sequence shown here is derived from an EMBL/GenBank/DDBJ whole genome shotgun (WGS) entry which is preliminary data.</text>
</comment>
<proteinExistence type="inferred from homology"/>
<evidence type="ECO:0000259" key="11">
    <source>
        <dbReference type="Pfam" id="PF14845"/>
    </source>
</evidence>
<dbReference type="PRINTS" id="PR00738">
    <property type="entry name" value="GLHYDRLASE20"/>
</dbReference>
<dbReference type="InterPro" id="IPR025705">
    <property type="entry name" value="Beta_hexosaminidase_sua/sub"/>
</dbReference>
<evidence type="ECO:0000313" key="12">
    <source>
        <dbReference type="EMBL" id="PPJ59469.1"/>
    </source>
</evidence>
<feature type="chain" id="PRO_5015503782" description="Beta-hexosaminidase" evidence="9">
    <location>
        <begin position="17"/>
        <end position="589"/>
    </location>
</feature>
<evidence type="ECO:0000259" key="10">
    <source>
        <dbReference type="Pfam" id="PF00728"/>
    </source>
</evidence>
<feature type="active site" description="Proton donor" evidence="8">
    <location>
        <position position="361"/>
    </location>
</feature>
<feature type="domain" description="Beta-hexosaminidase eukaryotic type N-terminal" evidence="11">
    <location>
        <begin position="17"/>
        <end position="175"/>
    </location>
</feature>
<evidence type="ECO:0000313" key="13">
    <source>
        <dbReference type="Proteomes" id="UP000237631"/>
    </source>
</evidence>
<dbReference type="GO" id="GO:0030203">
    <property type="term" value="P:glycosaminoglycan metabolic process"/>
    <property type="evidence" value="ECO:0007669"/>
    <property type="project" value="TreeGrafter"/>
</dbReference>
<evidence type="ECO:0000256" key="8">
    <source>
        <dbReference type="PIRSR" id="PIRSR001093-1"/>
    </source>
</evidence>
<sequence>MRGILPVALLVCSASAIWPLPKEYQHGNDVLWINKDKVDVEYHQSGSVSLPEYPPEEYLLTHSEQNTKREEGTGSASKIVQNAVQRTYDTLFSKNFVPWMLRPRLSNYEPDTNSSGTYITTITIQQTGADPDDVKKPDTEIDESYSLEVTTDGKVTVTAKTSIGILWGLTTFTQLFFQHSNGGVYTDLAPVSIKDEPKFKWRGLNVDTSRTFKPLSDLYAMIDALSYNKMNRLHWHVTDAQSWPLEVPALPDLMPKGVYEPSQKYTVDDVRKLQEYGSLLGVEVAMEIDNPGHTSSIWFSDPDLIAAFNKQPDWTTYCAEPPCGSLKLNSTKVYDFLETLLDDLLPRLKPLTSYFHLGGDEVNKNTYLLDDTVQSNESSVLQPLMQKYMDRNMNQTKSYGFTPLVWEEMLLDWNLTLPKDTIIQAWQSDEAVAKITAQGYRVITGNYNYWYLDCGKGQWIDFAPSNAAGFWPFLDYCAPYHNWRAVYSYDPLHGVPENSTHLVLGGETHIWSEQTDAVNFQQMVWPRTSAAAEVLWSGAKDAQGQNRSQIEASPRLAEMRERLVARGMRAEPVHMPFCTQNGTQCAYPS</sequence>
<dbReference type="SUPFAM" id="SSF51445">
    <property type="entry name" value="(Trans)glycosidases"/>
    <property type="match status" value="1"/>
</dbReference>
<dbReference type="EC" id="3.2.1.52" evidence="7"/>
<dbReference type="GO" id="GO:0005975">
    <property type="term" value="P:carbohydrate metabolic process"/>
    <property type="evidence" value="ECO:0007669"/>
    <property type="project" value="InterPro"/>
</dbReference>
<dbReference type="Gene3D" id="3.30.379.10">
    <property type="entry name" value="Chitobiase/beta-hexosaminidase domain 2-like"/>
    <property type="match status" value="1"/>
</dbReference>
<dbReference type="OrthoDB" id="428480at2759"/>
<dbReference type="PIRSF" id="PIRSF001093">
    <property type="entry name" value="B-hxosamndse_ab_euk"/>
    <property type="match status" value="1"/>
</dbReference>
<keyword evidence="13" id="KW-1185">Reference proteome</keyword>
<keyword evidence="4 7" id="KW-0378">Hydrolase</keyword>
<dbReference type="Proteomes" id="UP000237631">
    <property type="component" value="Unassembled WGS sequence"/>
</dbReference>
<dbReference type="FunFam" id="3.20.20.80:FF:000063">
    <property type="entry name" value="Beta-hexosaminidase"/>
    <property type="match status" value="1"/>
</dbReference>
<dbReference type="InterPro" id="IPR017853">
    <property type="entry name" value="GH"/>
</dbReference>
<dbReference type="STRING" id="357750.A0A2S6CIB0"/>
<comment type="catalytic activity">
    <reaction evidence="1 7">
        <text>Hydrolysis of terminal non-reducing N-acetyl-D-hexosamine residues in N-acetyl-beta-D-hexosaminides.</text>
        <dbReference type="EC" id="3.2.1.52"/>
    </reaction>
</comment>
<comment type="similarity">
    <text evidence="2 7">Belongs to the glycosyl hydrolase 20 family.</text>
</comment>
<evidence type="ECO:0000256" key="4">
    <source>
        <dbReference type="ARBA" id="ARBA00022801"/>
    </source>
</evidence>
<dbReference type="AlphaFoldDB" id="A0A2S6CIB0"/>
<gene>
    <name evidence="12" type="ORF">CBER1_02428</name>
</gene>
<feature type="domain" description="Glycoside hydrolase family 20 catalytic" evidence="10">
    <location>
        <begin position="199"/>
        <end position="538"/>
    </location>
</feature>
<dbReference type="Pfam" id="PF14845">
    <property type="entry name" value="Glycohydro_20b2"/>
    <property type="match status" value="1"/>
</dbReference>
<dbReference type="InterPro" id="IPR015883">
    <property type="entry name" value="Glyco_hydro_20_cat"/>
</dbReference>
<feature type="signal peptide" evidence="9">
    <location>
        <begin position="1"/>
        <end position="16"/>
    </location>
</feature>
<accession>A0A2S6CIB0</accession>
<dbReference type="Pfam" id="PF00728">
    <property type="entry name" value="Glyco_hydro_20"/>
    <property type="match status" value="1"/>
</dbReference>
<dbReference type="PANTHER" id="PTHR22600">
    <property type="entry name" value="BETA-HEXOSAMINIDASE"/>
    <property type="match status" value="1"/>
</dbReference>
<evidence type="ECO:0000256" key="5">
    <source>
        <dbReference type="ARBA" id="ARBA00023180"/>
    </source>
</evidence>
<evidence type="ECO:0000256" key="9">
    <source>
        <dbReference type="SAM" id="SignalP"/>
    </source>
</evidence>
<keyword evidence="3 9" id="KW-0732">Signal</keyword>
<dbReference type="InterPro" id="IPR029018">
    <property type="entry name" value="Hex-like_dom2"/>
</dbReference>